<evidence type="ECO:0000256" key="1">
    <source>
        <dbReference type="ARBA" id="ARBA00023125"/>
    </source>
</evidence>
<dbReference type="Pfam" id="PF02037">
    <property type="entry name" value="SAP"/>
    <property type="match status" value="1"/>
</dbReference>
<dbReference type="GO" id="GO:0000723">
    <property type="term" value="P:telomere maintenance"/>
    <property type="evidence" value="ECO:0007669"/>
    <property type="project" value="TreeGrafter"/>
</dbReference>
<dbReference type="GeneID" id="5003204"/>
<proteinExistence type="predicted"/>
<dbReference type="GO" id="GO:0043564">
    <property type="term" value="C:Ku70:Ku80 complex"/>
    <property type="evidence" value="ECO:0007669"/>
    <property type="project" value="TreeGrafter"/>
</dbReference>
<sequence>MDGKQLIFSNKELGKVKTVKIPGVENAKDTVGFHLVGFVDAKTITRDLCLKKSHFVAGEEKGCAAFQGLLRACVEENKVAICALSRSTRSALRYVALLPQLAPSADEIAAADDAVSRLEPPEGFHVFYLPFRDDTRHPERAVASEKAPLPRANEAQITAARSVIDAIRLTQWHPKQTPNPALQTHYRVLEMCALERNVMEPVHDDTEPALDEWQRAGIPALLAGFDAECFGASRAIDDLHGRAAPAVDVTGATIGAKRKAIEAPKPRSPPARAHRPEPIMTIAPHHAFVIERVKADALTSLTTDALKRFLAAHNLSCAGSKAQLCDRVECHVRMCAGDALD</sequence>
<gene>
    <name evidence="3" type="ORF">OSTLU_24969</name>
</gene>
<dbReference type="KEGG" id="olu:OSTLU_24969"/>
<dbReference type="InterPro" id="IPR003034">
    <property type="entry name" value="SAP_dom"/>
</dbReference>
<dbReference type="RefSeq" id="XP_001419207.1">
    <property type="nucleotide sequence ID" value="XM_001419170.1"/>
</dbReference>
<dbReference type="OMA" id="ERNVMEP"/>
<accession>A4S1U1</accession>
<dbReference type="Gene3D" id="1.10.1600.10">
    <property type="match status" value="1"/>
</dbReference>
<protein>
    <recommendedName>
        <fullName evidence="2">SAP domain-containing protein</fullName>
    </recommendedName>
</protein>
<keyword evidence="1" id="KW-0238">DNA-binding</keyword>
<dbReference type="eggNOG" id="KOG2327">
    <property type="taxonomic scope" value="Eukaryota"/>
</dbReference>
<dbReference type="GO" id="GO:0042162">
    <property type="term" value="F:telomeric DNA binding"/>
    <property type="evidence" value="ECO:0007669"/>
    <property type="project" value="TreeGrafter"/>
</dbReference>
<dbReference type="PANTHER" id="PTHR12604:SF2">
    <property type="entry name" value="X-RAY REPAIR CROSS-COMPLEMENTING PROTEIN 6"/>
    <property type="match status" value="1"/>
</dbReference>
<dbReference type="SMART" id="SM00559">
    <property type="entry name" value="Ku78"/>
    <property type="match status" value="1"/>
</dbReference>
<dbReference type="PANTHER" id="PTHR12604">
    <property type="entry name" value="KU AUTOANTIGEN DNA HELICASE"/>
    <property type="match status" value="1"/>
</dbReference>
<dbReference type="Gene3D" id="2.40.290.10">
    <property type="match status" value="1"/>
</dbReference>
<organism evidence="3 4">
    <name type="scientific">Ostreococcus lucimarinus (strain CCE9901)</name>
    <dbReference type="NCBI Taxonomy" id="436017"/>
    <lineage>
        <taxon>Eukaryota</taxon>
        <taxon>Viridiplantae</taxon>
        <taxon>Chlorophyta</taxon>
        <taxon>Mamiellophyceae</taxon>
        <taxon>Mamiellales</taxon>
        <taxon>Bathycoccaceae</taxon>
        <taxon>Ostreococcus</taxon>
    </lineage>
</organism>
<dbReference type="InterPro" id="IPR016194">
    <property type="entry name" value="SPOC-like_C_dom_sf"/>
</dbReference>
<feature type="domain" description="SAP" evidence="2">
    <location>
        <begin position="298"/>
        <end position="332"/>
    </location>
</feature>
<dbReference type="PROSITE" id="PS50800">
    <property type="entry name" value="SAP"/>
    <property type="match status" value="1"/>
</dbReference>
<keyword evidence="4" id="KW-1185">Reference proteome</keyword>
<evidence type="ECO:0000313" key="3">
    <source>
        <dbReference type="EMBL" id="ABO97500.1"/>
    </source>
</evidence>
<dbReference type="Gramene" id="ABO97500">
    <property type="protein sequence ID" value="ABO97500"/>
    <property type="gene ID" value="OSTLU_24969"/>
</dbReference>
<dbReference type="SUPFAM" id="SSF68906">
    <property type="entry name" value="SAP domain"/>
    <property type="match status" value="1"/>
</dbReference>
<evidence type="ECO:0000259" key="2">
    <source>
        <dbReference type="PROSITE" id="PS50800"/>
    </source>
</evidence>
<dbReference type="Pfam" id="PF02735">
    <property type="entry name" value="Ku"/>
    <property type="match status" value="1"/>
</dbReference>
<dbReference type="EMBL" id="CP000588">
    <property type="protein sequence ID" value="ABO97500.1"/>
    <property type="molecule type" value="Genomic_DNA"/>
</dbReference>
<dbReference type="Pfam" id="PF03730">
    <property type="entry name" value="Ku_C"/>
    <property type="match status" value="1"/>
</dbReference>
<dbReference type="AlphaFoldDB" id="A4S1U1"/>
<dbReference type="OrthoDB" id="3249161at2759"/>
<name>A4S1U1_OSTLU</name>
<dbReference type="Proteomes" id="UP000001568">
    <property type="component" value="Chromosome 8"/>
</dbReference>
<evidence type="ECO:0000313" key="4">
    <source>
        <dbReference type="Proteomes" id="UP000001568"/>
    </source>
</evidence>
<dbReference type="GO" id="GO:0003678">
    <property type="term" value="F:DNA helicase activity"/>
    <property type="evidence" value="ECO:0007669"/>
    <property type="project" value="InterPro"/>
</dbReference>
<dbReference type="HOGENOM" id="CLU_814790_0_0_1"/>
<dbReference type="InterPro" id="IPR005160">
    <property type="entry name" value="Ku_C"/>
</dbReference>
<reference evidence="3 4" key="1">
    <citation type="journal article" date="2007" name="Proc. Natl. Acad. Sci. U.S.A.">
        <title>The tiny eukaryote Ostreococcus provides genomic insights into the paradox of plankton speciation.</title>
        <authorList>
            <person name="Palenik B."/>
            <person name="Grimwood J."/>
            <person name="Aerts A."/>
            <person name="Rouze P."/>
            <person name="Salamov A."/>
            <person name="Putnam N."/>
            <person name="Dupont C."/>
            <person name="Jorgensen R."/>
            <person name="Derelle E."/>
            <person name="Rombauts S."/>
            <person name="Zhou K."/>
            <person name="Otillar R."/>
            <person name="Merchant S.S."/>
            <person name="Podell S."/>
            <person name="Gaasterland T."/>
            <person name="Napoli C."/>
            <person name="Gendler K."/>
            <person name="Manuell A."/>
            <person name="Tai V."/>
            <person name="Vallon O."/>
            <person name="Piganeau G."/>
            <person name="Jancek S."/>
            <person name="Heijde M."/>
            <person name="Jabbari K."/>
            <person name="Bowler C."/>
            <person name="Lohr M."/>
            <person name="Robbens S."/>
            <person name="Werner G."/>
            <person name="Dubchak I."/>
            <person name="Pazour G.J."/>
            <person name="Ren Q."/>
            <person name="Paulsen I."/>
            <person name="Delwiche C."/>
            <person name="Schmutz J."/>
            <person name="Rokhsar D."/>
            <person name="Van de Peer Y."/>
            <person name="Moreau H."/>
            <person name="Grigoriev I.V."/>
        </authorList>
    </citation>
    <scope>NUCLEOTIDE SEQUENCE [LARGE SCALE GENOMIC DNA]</scope>
    <source>
        <strain evidence="3 4">CCE9901</strain>
    </source>
</reference>
<dbReference type="GO" id="GO:0006303">
    <property type="term" value="P:double-strand break repair via nonhomologous end joining"/>
    <property type="evidence" value="ECO:0007669"/>
    <property type="project" value="InterPro"/>
</dbReference>
<dbReference type="GO" id="GO:0003690">
    <property type="term" value="F:double-stranded DNA binding"/>
    <property type="evidence" value="ECO:0007669"/>
    <property type="project" value="TreeGrafter"/>
</dbReference>
<dbReference type="InterPro" id="IPR006164">
    <property type="entry name" value="DNA_bd_Ku70/Ku80"/>
</dbReference>
<dbReference type="InterPro" id="IPR036361">
    <property type="entry name" value="SAP_dom_sf"/>
</dbReference>
<dbReference type="SUPFAM" id="SSF100939">
    <property type="entry name" value="SPOC domain-like"/>
    <property type="match status" value="1"/>
</dbReference>
<dbReference type="STRING" id="436017.A4S1U1"/>